<dbReference type="PANTHER" id="PTHR30535:SF4">
    <property type="entry name" value="HEMIN-BINDING PERIPLASMIC PROTEIN HMUT"/>
    <property type="match status" value="1"/>
</dbReference>
<dbReference type="SUPFAM" id="SSF53807">
    <property type="entry name" value="Helical backbone' metal receptor"/>
    <property type="match status" value="1"/>
</dbReference>
<evidence type="ECO:0000259" key="2">
    <source>
        <dbReference type="PROSITE" id="PS50983"/>
    </source>
</evidence>
<dbReference type="RefSeq" id="WP_284204189.1">
    <property type="nucleotide sequence ID" value="NZ_BSPQ01000009.1"/>
</dbReference>
<feature type="domain" description="Fe/B12 periplasmic-binding" evidence="2">
    <location>
        <begin position="31"/>
        <end position="286"/>
    </location>
</feature>
<feature type="chain" id="PRO_5045987567" evidence="1">
    <location>
        <begin position="26"/>
        <end position="287"/>
    </location>
</feature>
<dbReference type="PANTHER" id="PTHR30535">
    <property type="entry name" value="VITAMIN B12-BINDING PROTEIN"/>
    <property type="match status" value="1"/>
</dbReference>
<organism evidence="3 4">
    <name type="scientific">Psychromonas marina</name>
    <dbReference type="NCBI Taxonomy" id="88364"/>
    <lineage>
        <taxon>Bacteria</taxon>
        <taxon>Pseudomonadati</taxon>
        <taxon>Pseudomonadota</taxon>
        <taxon>Gammaproteobacteria</taxon>
        <taxon>Alteromonadales</taxon>
        <taxon>Psychromonadaceae</taxon>
        <taxon>Psychromonas</taxon>
    </lineage>
</organism>
<feature type="signal peptide" evidence="1">
    <location>
        <begin position="1"/>
        <end position="25"/>
    </location>
</feature>
<dbReference type="Gene3D" id="3.40.50.1980">
    <property type="entry name" value="Nitrogenase molybdenum iron protein domain"/>
    <property type="match status" value="2"/>
</dbReference>
<accession>A0ABQ6E104</accession>
<keyword evidence="4" id="KW-1185">Reference proteome</keyword>
<dbReference type="InterPro" id="IPR002491">
    <property type="entry name" value="ABC_transptr_periplasmic_BD"/>
</dbReference>
<dbReference type="EMBL" id="BSPQ01000009">
    <property type="protein sequence ID" value="GLS91068.1"/>
    <property type="molecule type" value="Genomic_DNA"/>
</dbReference>
<dbReference type="InterPro" id="IPR050902">
    <property type="entry name" value="ABC_Transporter_SBP"/>
</dbReference>
<keyword evidence="1" id="KW-0732">Signal</keyword>
<dbReference type="Proteomes" id="UP001157353">
    <property type="component" value="Unassembled WGS sequence"/>
</dbReference>
<evidence type="ECO:0000313" key="4">
    <source>
        <dbReference type="Proteomes" id="UP001157353"/>
    </source>
</evidence>
<evidence type="ECO:0000256" key="1">
    <source>
        <dbReference type="SAM" id="SignalP"/>
    </source>
</evidence>
<protein>
    <submittedName>
        <fullName evidence="3">Hemin ABC transporter substrate-binding protein</fullName>
    </submittedName>
</protein>
<sequence length="287" mass="30912">MNIKKRLTHLVFLSALVVSAVNVYANTNSERIISTGAGLTELFFALDAQQSLVAIDMTSRDYAQKTGLPLVGYHRQLSSEGLMSLAPSILIGTDEMGPESTLNMLKASNVEVITVPTGNTIELLEQRIDTVASLTGKQVQAVALKKSLHQDIEQLENSPLSTQPKVLFLMLNKDRAPTVGGENTSINEVIRLSGALNPAAELIESYKPISFEGIIKMNPDYILVSQRAWDSFGGKQQILAKLPLLAATPAGMEGQIIAVPSSAIIGFGLQSIELAKQLNHSFLNTQG</sequence>
<dbReference type="Pfam" id="PF01497">
    <property type="entry name" value="Peripla_BP_2"/>
    <property type="match status" value="1"/>
</dbReference>
<reference evidence="4" key="1">
    <citation type="journal article" date="2019" name="Int. J. Syst. Evol. Microbiol.">
        <title>The Global Catalogue of Microorganisms (GCM) 10K type strain sequencing project: providing services to taxonomists for standard genome sequencing and annotation.</title>
        <authorList>
            <consortium name="The Broad Institute Genomics Platform"/>
            <consortium name="The Broad Institute Genome Sequencing Center for Infectious Disease"/>
            <person name="Wu L."/>
            <person name="Ma J."/>
        </authorList>
    </citation>
    <scope>NUCLEOTIDE SEQUENCE [LARGE SCALE GENOMIC DNA]</scope>
    <source>
        <strain evidence="4">NBRC 103166</strain>
    </source>
</reference>
<gene>
    <name evidence="3" type="ORF">GCM10007916_21360</name>
</gene>
<comment type="caution">
    <text evidence="3">The sequence shown here is derived from an EMBL/GenBank/DDBJ whole genome shotgun (WGS) entry which is preliminary data.</text>
</comment>
<name>A0ABQ6E104_9GAMM</name>
<evidence type="ECO:0000313" key="3">
    <source>
        <dbReference type="EMBL" id="GLS91068.1"/>
    </source>
</evidence>
<proteinExistence type="predicted"/>
<dbReference type="PROSITE" id="PS50983">
    <property type="entry name" value="FE_B12_PBP"/>
    <property type="match status" value="1"/>
</dbReference>